<dbReference type="Proteomes" id="UP000245720">
    <property type="component" value="Unassembled WGS sequence"/>
</dbReference>
<feature type="compositionally biased region" description="Gly residues" evidence="1">
    <location>
        <begin position="290"/>
        <end position="306"/>
    </location>
</feature>
<keyword evidence="2" id="KW-1133">Transmembrane helix</keyword>
<name>A0A315YHG9_RUMFL</name>
<accession>A0A315YHG9</accession>
<dbReference type="RefSeq" id="WP_109727651.1">
    <property type="nucleotide sequence ID" value="NZ_CACVSX010000019.1"/>
</dbReference>
<evidence type="ECO:0000313" key="3">
    <source>
        <dbReference type="EMBL" id="PWJ10602.1"/>
    </source>
</evidence>
<dbReference type="EMBL" id="QGDI01000013">
    <property type="protein sequence ID" value="PWJ10602.1"/>
    <property type="molecule type" value="Genomic_DNA"/>
</dbReference>
<reference evidence="3 4" key="1">
    <citation type="submission" date="2018-05" db="EMBL/GenBank/DDBJ databases">
        <title>The Hungate 1000. A catalogue of reference genomes from the rumen microbiome.</title>
        <authorList>
            <person name="Kelly W."/>
        </authorList>
    </citation>
    <scope>NUCLEOTIDE SEQUENCE [LARGE SCALE GENOMIC DNA]</scope>
    <source>
        <strain evidence="3 4">SAb67</strain>
    </source>
</reference>
<protein>
    <recommendedName>
        <fullName evidence="5">TPM domain-containing protein</fullName>
    </recommendedName>
</protein>
<feature type="compositionally biased region" description="Low complexity" evidence="1">
    <location>
        <begin position="307"/>
        <end position="317"/>
    </location>
</feature>
<comment type="caution">
    <text evidence="3">The sequence shown here is derived from an EMBL/GenBank/DDBJ whole genome shotgun (WGS) entry which is preliminary data.</text>
</comment>
<gene>
    <name evidence="3" type="ORF">IE37_02960</name>
</gene>
<feature type="region of interest" description="Disordered" evidence="1">
    <location>
        <begin position="286"/>
        <end position="317"/>
    </location>
</feature>
<evidence type="ECO:0000256" key="1">
    <source>
        <dbReference type="SAM" id="MobiDB-lite"/>
    </source>
</evidence>
<proteinExistence type="predicted"/>
<dbReference type="AlphaFoldDB" id="A0A315YHG9"/>
<dbReference type="OrthoDB" id="1821127at2"/>
<keyword evidence="2" id="KW-0812">Transmembrane</keyword>
<feature type="transmembrane region" description="Helical" evidence="2">
    <location>
        <begin position="224"/>
        <end position="245"/>
    </location>
</feature>
<organism evidence="3 4">
    <name type="scientific">Ruminococcus flavefaciens</name>
    <dbReference type="NCBI Taxonomy" id="1265"/>
    <lineage>
        <taxon>Bacteria</taxon>
        <taxon>Bacillati</taxon>
        <taxon>Bacillota</taxon>
        <taxon>Clostridia</taxon>
        <taxon>Eubacteriales</taxon>
        <taxon>Oscillospiraceae</taxon>
        <taxon>Ruminococcus</taxon>
    </lineage>
</organism>
<evidence type="ECO:0000313" key="4">
    <source>
        <dbReference type="Proteomes" id="UP000245720"/>
    </source>
</evidence>
<feature type="transmembrane region" description="Helical" evidence="2">
    <location>
        <begin position="7"/>
        <end position="29"/>
    </location>
</feature>
<evidence type="ECO:0000256" key="2">
    <source>
        <dbReference type="SAM" id="Phobius"/>
    </source>
</evidence>
<keyword evidence="2" id="KW-0472">Membrane</keyword>
<evidence type="ECO:0008006" key="5">
    <source>
        <dbReference type="Google" id="ProtNLM"/>
    </source>
</evidence>
<sequence>MKRKGSVLSTLIIIIGVIAGLALLDYFFAFHTNSKNLYKGYSDSSSSGVTDENGIFRDDPAELERLSKIVRETSAKLDLNILIFLPDSTKKYYTDDDVRDFTANKYNDTFGEFTDGLLYYIDISGKSPACDDIAKSGKASLVYTEDICQNIFYALDEYLPPSYGPVYPEHITNAVEHFCSLLETNYSESRASEPYYDATANVPTYTYYRNGKTYITKSKPPLRKLLICIAAEAVGGLTALIIFLCTKGRYKFKNKTNPSIYLNNNDVHFIDNSDVLIRSYVTKHRIESSSGGGGSRGGGGGGGHSHGGSISHSSHHR</sequence>